<organism evidence="1 2">
    <name type="scientific">Zarea fungicola</name>
    <dbReference type="NCBI Taxonomy" id="93591"/>
    <lineage>
        <taxon>Eukaryota</taxon>
        <taxon>Fungi</taxon>
        <taxon>Dikarya</taxon>
        <taxon>Ascomycota</taxon>
        <taxon>Pezizomycotina</taxon>
        <taxon>Sordariomycetes</taxon>
        <taxon>Hypocreomycetidae</taxon>
        <taxon>Hypocreales</taxon>
        <taxon>Cordycipitaceae</taxon>
        <taxon>Zarea</taxon>
    </lineage>
</organism>
<comment type="caution">
    <text evidence="1">The sequence shown here is derived from an EMBL/GenBank/DDBJ whole genome shotgun (WGS) entry which is preliminary data.</text>
</comment>
<gene>
    <name evidence="1" type="ORF">NQ176_g944</name>
</gene>
<evidence type="ECO:0000313" key="2">
    <source>
        <dbReference type="Proteomes" id="UP001143910"/>
    </source>
</evidence>
<dbReference type="EMBL" id="JANJQO010000044">
    <property type="protein sequence ID" value="KAJ2983080.1"/>
    <property type="molecule type" value="Genomic_DNA"/>
</dbReference>
<name>A0ACC1NVW1_9HYPO</name>
<keyword evidence="2" id="KW-1185">Reference proteome</keyword>
<evidence type="ECO:0000313" key="1">
    <source>
        <dbReference type="EMBL" id="KAJ2983080.1"/>
    </source>
</evidence>
<dbReference type="Proteomes" id="UP001143910">
    <property type="component" value="Unassembled WGS sequence"/>
</dbReference>
<protein>
    <submittedName>
        <fullName evidence="1">Uncharacterized protein</fullName>
    </submittedName>
</protein>
<reference evidence="1" key="1">
    <citation type="submission" date="2022-08" db="EMBL/GenBank/DDBJ databases">
        <title>Genome Sequence of Lecanicillium fungicola.</title>
        <authorList>
            <person name="Buettner E."/>
        </authorList>
    </citation>
    <scope>NUCLEOTIDE SEQUENCE</scope>
    <source>
        <strain evidence="1">Babe33</strain>
    </source>
</reference>
<accession>A0ACC1NVW1</accession>
<sequence length="379" mass="42114">MPLDTSTYSLALLRVDGRRWNELRRLHALIRTQNAADGSSYLEMGHTKVMCVVSGPSEQQQQQQQRRGGQANAKDGATVNVNITIAGFSSVDRKKRGRNDKRVQEMEITIAKALSSNLHTHIFPHSSISVSLHVLSQDGSLLAAHINATTCPDGHELPKDTCDKLASLNLCARGFLYSYCALIAYKSDFHIAKDRRLLPDDILWDQWKTLSEQVLASHSYKNVNPRYWYGELRLGRLNKVYMFRFGHLIRGYSTVDSAAVYMDLLHENFGILAAVLAYIVVVLTAMQVGLSVDRLKGNAAFQNASYGFTVFSVISPLGGALAILLLALPIVAGNWIATNNYEKDRLDHMGINKSENKPPKKRSREEEAMDNGVSGPARV</sequence>
<proteinExistence type="predicted"/>